<dbReference type="EMBL" id="SPSF01000016">
    <property type="protein sequence ID" value="MPQ61922.1"/>
    <property type="molecule type" value="Genomic_DNA"/>
</dbReference>
<gene>
    <name evidence="1" type="ORF">E4V82_07330</name>
</gene>
<name>A0A5N7IZP3_9CLOT</name>
<proteinExistence type="predicted"/>
<accession>A0A5N7IZP3</accession>
<evidence type="ECO:0000313" key="1">
    <source>
        <dbReference type="EMBL" id="MPQ61922.1"/>
    </source>
</evidence>
<dbReference type="AlphaFoldDB" id="A0A5N7IZP3"/>
<protein>
    <submittedName>
        <fullName evidence="1">Uncharacterized protein</fullName>
    </submittedName>
</protein>
<organism evidence="1 2">
    <name type="scientific">Clostridium estertheticum</name>
    <dbReference type="NCBI Taxonomy" id="238834"/>
    <lineage>
        <taxon>Bacteria</taxon>
        <taxon>Bacillati</taxon>
        <taxon>Bacillota</taxon>
        <taxon>Clostridia</taxon>
        <taxon>Eubacteriales</taxon>
        <taxon>Clostridiaceae</taxon>
        <taxon>Clostridium</taxon>
    </lineage>
</organism>
<sequence length="283" mass="32837">MLNEFMRNEIDMDFHIKGEFNTVFDLSYTLIDLQAIVSGFLYVSGFDEPIYGEEQDYLVADVGEKRREKVADEIIYKIENKFPEINEQSKEELKKEIDNSFSNTFDNNLKVASKRKGYISTTSRSFARKYKESLKLKSFKSGSITLAITSTVFGGLLLEFIKRLVFKETKSNEVININFNNSTVNIDKNNIIFSENKSLGRYLKIDDNLSNEYININSKEYIDDIISKVTYEENDYEKNVMNFLQVLQEEGVIGKQVMYNKNGVQTVVRDIKRFTGRFIDTSI</sequence>
<reference evidence="1 2" key="1">
    <citation type="journal article" date="2019" name="Lett. Appl. Microbiol.">
        <title>A case of 'blown pack' spoilage of vacuum-packaged pork likely associated with Clostridium estertheticum in Canada.</title>
        <authorList>
            <person name="Zhang P."/>
            <person name="Ward P."/>
            <person name="McMullen L.M."/>
            <person name="Yang X."/>
        </authorList>
    </citation>
    <scope>NUCLEOTIDE SEQUENCE [LARGE SCALE GENOMIC DNA]</scope>
    <source>
        <strain evidence="1 2">MA19</strain>
    </source>
</reference>
<dbReference type="RefSeq" id="WP_152751634.1">
    <property type="nucleotide sequence ID" value="NZ_SPSE01000018.1"/>
</dbReference>
<comment type="caution">
    <text evidence="1">The sequence shown here is derived from an EMBL/GenBank/DDBJ whole genome shotgun (WGS) entry which is preliminary data.</text>
</comment>
<evidence type="ECO:0000313" key="2">
    <source>
        <dbReference type="Proteomes" id="UP000342249"/>
    </source>
</evidence>
<dbReference type="Proteomes" id="UP000342249">
    <property type="component" value="Unassembled WGS sequence"/>
</dbReference>